<keyword evidence="2" id="KW-0472">Membrane</keyword>
<feature type="region of interest" description="Disordered" evidence="1">
    <location>
        <begin position="1"/>
        <end position="51"/>
    </location>
</feature>
<accession>A0A1T5IE34</accession>
<feature type="transmembrane region" description="Helical" evidence="2">
    <location>
        <begin position="215"/>
        <end position="236"/>
    </location>
</feature>
<dbReference type="EMBL" id="FUZQ01000001">
    <property type="protein sequence ID" value="SKC37283.1"/>
    <property type="molecule type" value="Genomic_DNA"/>
</dbReference>
<dbReference type="InterPro" id="IPR025241">
    <property type="entry name" value="DUF4190"/>
</dbReference>
<evidence type="ECO:0000256" key="2">
    <source>
        <dbReference type="SAM" id="Phobius"/>
    </source>
</evidence>
<feature type="compositionally biased region" description="Basic and acidic residues" evidence="1">
    <location>
        <begin position="1"/>
        <end position="11"/>
    </location>
</feature>
<feature type="region of interest" description="Disordered" evidence="1">
    <location>
        <begin position="75"/>
        <end position="165"/>
    </location>
</feature>
<dbReference type="STRING" id="526729.SAMN04324258_0381"/>
<keyword evidence="5" id="KW-1185">Reference proteome</keyword>
<feature type="compositionally biased region" description="Low complexity" evidence="1">
    <location>
        <begin position="96"/>
        <end position="164"/>
    </location>
</feature>
<organism evidence="4 5">
    <name type="scientific">Krasilnikoviella flava</name>
    <dbReference type="NCBI Taxonomy" id="526729"/>
    <lineage>
        <taxon>Bacteria</taxon>
        <taxon>Bacillati</taxon>
        <taxon>Actinomycetota</taxon>
        <taxon>Actinomycetes</taxon>
        <taxon>Micrococcales</taxon>
        <taxon>Promicromonosporaceae</taxon>
        <taxon>Krasilnikoviella</taxon>
    </lineage>
</organism>
<dbReference type="AlphaFoldDB" id="A0A1T5IE34"/>
<keyword evidence="2" id="KW-1133">Transmembrane helix</keyword>
<name>A0A1T5IE34_9MICO</name>
<evidence type="ECO:0000313" key="4">
    <source>
        <dbReference type="EMBL" id="SKC37283.1"/>
    </source>
</evidence>
<evidence type="ECO:0000313" key="5">
    <source>
        <dbReference type="Proteomes" id="UP000189777"/>
    </source>
</evidence>
<dbReference type="Pfam" id="PF13828">
    <property type="entry name" value="DUF4190"/>
    <property type="match status" value="1"/>
</dbReference>
<sequence>MSHPRGYDPHDAPPTQVFTPQEDGTTVLPPTQAIPPGSGESTTVLPAAQGYTGYDDGTAVLPAAQAYGGYDDGTAVLPNAAPPRRTTSRPVASLSAPGQAATTPAPHAPAARTAAPSPVAAPAPQHTAQPPAQRAAAPSPWGAAPAQGAPAGPGRAAPEPAGRGTEPTAVAALLTGIVGFVVPLLGVLAIILGGIGLDRTRRRRTGGRGMAKTGIAFGSIQVVFTAIVVIAGLWLWNAYGDDIQQALDEAEQLTQTDLSVPDLLLGGLTGDLSFGDLQDLAGTLGDADQLQELGGQCQAGDPTSCEDLLSRLPDGIRDQLPEDLRGQLPSGS</sequence>
<dbReference type="RefSeq" id="WP_079570188.1">
    <property type="nucleotide sequence ID" value="NZ_FUZQ01000001.1"/>
</dbReference>
<reference evidence="4 5" key="1">
    <citation type="submission" date="2017-02" db="EMBL/GenBank/DDBJ databases">
        <authorList>
            <person name="Peterson S.W."/>
        </authorList>
    </citation>
    <scope>NUCLEOTIDE SEQUENCE [LARGE SCALE GENOMIC DNA]</scope>
    <source>
        <strain evidence="4 5">DSM 21481</strain>
    </source>
</reference>
<feature type="domain" description="DUF4190" evidence="3">
    <location>
        <begin position="169"/>
        <end position="227"/>
    </location>
</feature>
<keyword evidence="2" id="KW-0812">Transmembrane</keyword>
<evidence type="ECO:0000259" key="3">
    <source>
        <dbReference type="Pfam" id="PF13828"/>
    </source>
</evidence>
<feature type="transmembrane region" description="Helical" evidence="2">
    <location>
        <begin position="169"/>
        <end position="195"/>
    </location>
</feature>
<proteinExistence type="predicted"/>
<protein>
    <recommendedName>
        <fullName evidence="3">DUF4190 domain-containing protein</fullName>
    </recommendedName>
</protein>
<dbReference type="Proteomes" id="UP000189777">
    <property type="component" value="Unassembled WGS sequence"/>
</dbReference>
<evidence type="ECO:0000256" key="1">
    <source>
        <dbReference type="SAM" id="MobiDB-lite"/>
    </source>
</evidence>
<gene>
    <name evidence="4" type="ORF">SAMN04324258_0381</name>
</gene>